<evidence type="ECO:0000313" key="2">
    <source>
        <dbReference type="EMBL" id="KXS93339.1"/>
    </source>
</evidence>
<dbReference type="Proteomes" id="UP000073492">
    <property type="component" value="Unassembled WGS sequence"/>
</dbReference>
<keyword evidence="3" id="KW-1185">Reference proteome</keyword>
<accession>A0A139GT39</accession>
<evidence type="ECO:0000313" key="3">
    <source>
        <dbReference type="Proteomes" id="UP000073492"/>
    </source>
</evidence>
<name>A0A139GT39_9PEZI</name>
<dbReference type="EMBL" id="LFZO01001616">
    <property type="protein sequence ID" value="KXS93339.1"/>
    <property type="molecule type" value="Genomic_DNA"/>
</dbReference>
<evidence type="ECO:0000256" key="1">
    <source>
        <dbReference type="SAM" id="MobiDB-lite"/>
    </source>
</evidence>
<reference evidence="2 3" key="1">
    <citation type="submission" date="2015-07" db="EMBL/GenBank/DDBJ databases">
        <title>Comparative genomics of the Sigatoka disease complex on banana suggests a link between parallel evolutionary changes in Pseudocercospora fijiensis and Pseudocercospora eumusae and increased virulence on the banana host.</title>
        <authorList>
            <person name="Chang T.-C."/>
            <person name="Salvucci A."/>
            <person name="Crous P.W."/>
            <person name="Stergiopoulos I."/>
        </authorList>
    </citation>
    <scope>NUCLEOTIDE SEQUENCE [LARGE SCALE GENOMIC DNA]</scope>
    <source>
        <strain evidence="2 3">CBS 116634</strain>
    </source>
</reference>
<dbReference type="AlphaFoldDB" id="A0A139GT39"/>
<proteinExistence type="predicted"/>
<protein>
    <submittedName>
        <fullName evidence="2">Uncharacterized protein</fullName>
    </submittedName>
</protein>
<comment type="caution">
    <text evidence="2">The sequence shown here is derived from an EMBL/GenBank/DDBJ whole genome shotgun (WGS) entry which is preliminary data.</text>
</comment>
<feature type="compositionally biased region" description="Basic and acidic residues" evidence="1">
    <location>
        <begin position="47"/>
        <end position="68"/>
    </location>
</feature>
<gene>
    <name evidence="2" type="ORF">AC579_9167</name>
</gene>
<organism evidence="2 3">
    <name type="scientific">Pseudocercospora musae</name>
    <dbReference type="NCBI Taxonomy" id="113226"/>
    <lineage>
        <taxon>Eukaryota</taxon>
        <taxon>Fungi</taxon>
        <taxon>Dikarya</taxon>
        <taxon>Ascomycota</taxon>
        <taxon>Pezizomycotina</taxon>
        <taxon>Dothideomycetes</taxon>
        <taxon>Dothideomycetidae</taxon>
        <taxon>Mycosphaerellales</taxon>
        <taxon>Mycosphaerellaceae</taxon>
        <taxon>Pseudocercospora</taxon>
    </lineage>
</organism>
<sequence>MTENIQKHESVSNTCDVSSVHKAGAYHILTAEESHQADAILQQDSGSSKEDSLAYSERWREIRRGQTN</sequence>
<feature type="region of interest" description="Disordered" evidence="1">
    <location>
        <begin position="40"/>
        <end position="68"/>
    </location>
</feature>